<protein>
    <submittedName>
        <fullName evidence="6">LysR family transcriptional regulator</fullName>
    </submittedName>
</protein>
<dbReference type="PROSITE" id="PS50931">
    <property type="entry name" value="HTH_LYSR"/>
    <property type="match status" value="1"/>
</dbReference>
<feature type="domain" description="HTH lysR-type" evidence="5">
    <location>
        <begin position="1"/>
        <end position="58"/>
    </location>
</feature>
<dbReference type="Pfam" id="PF03466">
    <property type="entry name" value="LysR_substrate"/>
    <property type="match status" value="1"/>
</dbReference>
<keyword evidence="3" id="KW-0238">DNA-binding</keyword>
<evidence type="ECO:0000256" key="1">
    <source>
        <dbReference type="ARBA" id="ARBA00009437"/>
    </source>
</evidence>
<evidence type="ECO:0000313" key="7">
    <source>
        <dbReference type="Proteomes" id="UP001290462"/>
    </source>
</evidence>
<dbReference type="InterPro" id="IPR000847">
    <property type="entry name" value="LysR_HTH_N"/>
</dbReference>
<dbReference type="RefSeq" id="WP_322808959.1">
    <property type="nucleotide sequence ID" value="NZ_JAVBVO010000003.1"/>
</dbReference>
<dbReference type="Gene3D" id="3.40.190.290">
    <property type="match status" value="1"/>
</dbReference>
<dbReference type="EMBL" id="JAVBVO010000003">
    <property type="protein sequence ID" value="MDZ5758922.1"/>
    <property type="molecule type" value="Genomic_DNA"/>
</dbReference>
<comment type="caution">
    <text evidence="6">The sequence shown here is derived from an EMBL/GenBank/DDBJ whole genome shotgun (WGS) entry which is preliminary data.</text>
</comment>
<dbReference type="SUPFAM" id="SSF46785">
    <property type="entry name" value="Winged helix' DNA-binding domain"/>
    <property type="match status" value="1"/>
</dbReference>
<dbReference type="PRINTS" id="PR00039">
    <property type="entry name" value="HTHLYSR"/>
</dbReference>
<evidence type="ECO:0000256" key="2">
    <source>
        <dbReference type="ARBA" id="ARBA00023015"/>
    </source>
</evidence>
<dbReference type="InterPro" id="IPR005119">
    <property type="entry name" value="LysR_subst-bd"/>
</dbReference>
<dbReference type="CDD" id="cd08434">
    <property type="entry name" value="PBP2_GltC_like"/>
    <property type="match status" value="1"/>
</dbReference>
<name>A0AAW9K5J4_CARML</name>
<dbReference type="GO" id="GO:0003700">
    <property type="term" value="F:DNA-binding transcription factor activity"/>
    <property type="evidence" value="ECO:0007669"/>
    <property type="project" value="InterPro"/>
</dbReference>
<organism evidence="6 7">
    <name type="scientific">Carnobacterium maltaromaticum</name>
    <name type="common">Carnobacterium piscicola</name>
    <dbReference type="NCBI Taxonomy" id="2751"/>
    <lineage>
        <taxon>Bacteria</taxon>
        <taxon>Bacillati</taxon>
        <taxon>Bacillota</taxon>
        <taxon>Bacilli</taxon>
        <taxon>Lactobacillales</taxon>
        <taxon>Carnobacteriaceae</taxon>
        <taxon>Carnobacterium</taxon>
    </lineage>
</organism>
<proteinExistence type="inferred from homology"/>
<dbReference type="Gene3D" id="1.10.10.10">
    <property type="entry name" value="Winged helix-like DNA-binding domain superfamily/Winged helix DNA-binding domain"/>
    <property type="match status" value="1"/>
</dbReference>
<dbReference type="PANTHER" id="PTHR30126:SF39">
    <property type="entry name" value="HTH-TYPE TRANSCRIPTIONAL REGULATOR CYSL"/>
    <property type="match status" value="1"/>
</dbReference>
<dbReference type="Proteomes" id="UP001290462">
    <property type="component" value="Unassembled WGS sequence"/>
</dbReference>
<dbReference type="AlphaFoldDB" id="A0AAW9K5J4"/>
<dbReference type="GO" id="GO:0000976">
    <property type="term" value="F:transcription cis-regulatory region binding"/>
    <property type="evidence" value="ECO:0007669"/>
    <property type="project" value="TreeGrafter"/>
</dbReference>
<keyword evidence="4" id="KW-0804">Transcription</keyword>
<evidence type="ECO:0000256" key="3">
    <source>
        <dbReference type="ARBA" id="ARBA00023125"/>
    </source>
</evidence>
<dbReference type="Pfam" id="PF00126">
    <property type="entry name" value="HTH_1"/>
    <property type="match status" value="1"/>
</dbReference>
<reference evidence="6" key="1">
    <citation type="submission" date="2023-08" db="EMBL/GenBank/DDBJ databases">
        <title>Genomic characterization of piscicolin 126 produced by Carnobacterium maltaromaticum CM22 strain isolated from salmon (Salmo salar).</title>
        <authorList>
            <person name="Gonzalez-Gragera E."/>
            <person name="Garcia-Lopez J.D."/>
            <person name="Teso-Perez C."/>
            <person name="Gimenez-Hernandez I."/>
            <person name="Peralta-Sanchez J.M."/>
            <person name="Valdivia E."/>
            <person name="Montalban-Lopez M."/>
            <person name="Martin-Platero A.M."/>
            <person name="Banos A."/>
            <person name="Martinez-Bueno M."/>
        </authorList>
    </citation>
    <scope>NUCLEOTIDE SEQUENCE</scope>
    <source>
        <strain evidence="6">CM22</strain>
    </source>
</reference>
<accession>A0AAW9K5J4</accession>
<dbReference type="PANTHER" id="PTHR30126">
    <property type="entry name" value="HTH-TYPE TRANSCRIPTIONAL REGULATOR"/>
    <property type="match status" value="1"/>
</dbReference>
<keyword evidence="2" id="KW-0805">Transcription regulation</keyword>
<sequence length="303" mass="34632">MNLKQLYYFKMLAKTEHMTQAAEQLSITQPSLSHSMTELEKELGTFLFEKNGRNIRLTKYGHFFLSYVERSLNELEHGEKALKELVSPDRGHIDLAFIYTLGPYFAPLLLKEFQTIDAHQNISFSFYQGNTKNIIKSLKAEQSDIAICSMITPDDQLHFEPIAEEEIVLIVPLDHPLAYFDEIDLKNTTGYPFISFNKKSGIRPMIDAMLAEVNVVPSIVCEVEEDHTMAGFVAFGHGIGIVPRIAALDYYKVKILHITNPTYQRTIYATTLKNHYLSPATRLFRDFIVDYGQQHFLASGKKI</sequence>
<dbReference type="InterPro" id="IPR036388">
    <property type="entry name" value="WH-like_DNA-bd_sf"/>
</dbReference>
<dbReference type="SUPFAM" id="SSF53850">
    <property type="entry name" value="Periplasmic binding protein-like II"/>
    <property type="match status" value="1"/>
</dbReference>
<evidence type="ECO:0000256" key="4">
    <source>
        <dbReference type="ARBA" id="ARBA00023163"/>
    </source>
</evidence>
<gene>
    <name evidence="6" type="ORF">RAK27_09670</name>
</gene>
<evidence type="ECO:0000259" key="5">
    <source>
        <dbReference type="PROSITE" id="PS50931"/>
    </source>
</evidence>
<evidence type="ECO:0000313" key="6">
    <source>
        <dbReference type="EMBL" id="MDZ5758922.1"/>
    </source>
</evidence>
<comment type="similarity">
    <text evidence="1">Belongs to the LysR transcriptional regulatory family.</text>
</comment>
<dbReference type="InterPro" id="IPR036390">
    <property type="entry name" value="WH_DNA-bd_sf"/>
</dbReference>
<dbReference type="FunFam" id="1.10.10.10:FF:000001">
    <property type="entry name" value="LysR family transcriptional regulator"/>
    <property type="match status" value="1"/>
</dbReference>